<feature type="non-terminal residue" evidence="1">
    <location>
        <position position="1"/>
    </location>
</feature>
<proteinExistence type="predicted"/>
<organism evidence="1">
    <name type="scientific">marine sediment metagenome</name>
    <dbReference type="NCBI Taxonomy" id="412755"/>
    <lineage>
        <taxon>unclassified sequences</taxon>
        <taxon>metagenomes</taxon>
        <taxon>ecological metagenomes</taxon>
    </lineage>
</organism>
<gene>
    <name evidence="1" type="ORF">S12H4_44042</name>
</gene>
<evidence type="ECO:0000313" key="1">
    <source>
        <dbReference type="EMBL" id="GAJ12639.1"/>
    </source>
</evidence>
<sequence>VATSSDGFATPTVSQQITFDSSDQVEPAIAADSGNTIYVVWTDTRNNGKKDIYGAASNNGPWTNVPVVAEEDGQSSPAIATEADGAILHLVWVDDRPGDDDIFYDKTIGGLSPLTGSSIIDDTTDADQISPVIITTGYTGNDLKVFACWRDERNEDADLYFAEIRTGNETNVFVGDEGTHSDQSEPAVGIDGDGYPYLVWTNERTNICYAGSTFMESNALASTNVSISSTATVGTVWNAVNSLDDVSAKVPQGAYLC</sequence>
<name>X1U571_9ZZZZ</name>
<comment type="caution">
    <text evidence="1">The sequence shown here is derived from an EMBL/GenBank/DDBJ whole genome shotgun (WGS) entry which is preliminary data.</text>
</comment>
<dbReference type="AlphaFoldDB" id="X1U571"/>
<feature type="non-terminal residue" evidence="1">
    <location>
        <position position="257"/>
    </location>
</feature>
<reference evidence="1" key="1">
    <citation type="journal article" date="2014" name="Front. Microbiol.">
        <title>High frequency of phylogenetically diverse reductive dehalogenase-homologous genes in deep subseafloor sedimentary metagenomes.</title>
        <authorList>
            <person name="Kawai M."/>
            <person name="Futagami T."/>
            <person name="Toyoda A."/>
            <person name="Takaki Y."/>
            <person name="Nishi S."/>
            <person name="Hori S."/>
            <person name="Arai W."/>
            <person name="Tsubouchi T."/>
            <person name="Morono Y."/>
            <person name="Uchiyama I."/>
            <person name="Ito T."/>
            <person name="Fujiyama A."/>
            <person name="Inagaki F."/>
            <person name="Takami H."/>
        </authorList>
    </citation>
    <scope>NUCLEOTIDE SEQUENCE</scope>
    <source>
        <strain evidence="1">Expedition CK06-06</strain>
    </source>
</reference>
<protein>
    <submittedName>
        <fullName evidence="1">Uncharacterized protein</fullName>
    </submittedName>
</protein>
<accession>X1U571</accession>
<dbReference type="EMBL" id="BARW01027093">
    <property type="protein sequence ID" value="GAJ12639.1"/>
    <property type="molecule type" value="Genomic_DNA"/>
</dbReference>